<organism evidence="1">
    <name type="scientific">Schizaphis graminum</name>
    <name type="common">Green bug aphid</name>
    <dbReference type="NCBI Taxonomy" id="13262"/>
    <lineage>
        <taxon>Eukaryota</taxon>
        <taxon>Metazoa</taxon>
        <taxon>Ecdysozoa</taxon>
        <taxon>Arthropoda</taxon>
        <taxon>Hexapoda</taxon>
        <taxon>Insecta</taxon>
        <taxon>Pterygota</taxon>
        <taxon>Neoptera</taxon>
        <taxon>Paraneoptera</taxon>
        <taxon>Hemiptera</taxon>
        <taxon>Sternorrhyncha</taxon>
        <taxon>Aphidomorpha</taxon>
        <taxon>Aphidoidea</taxon>
        <taxon>Aphididae</taxon>
        <taxon>Aphidini</taxon>
        <taxon>Schizaphis</taxon>
    </lineage>
</organism>
<reference evidence="1" key="1">
    <citation type="submission" date="2018-04" db="EMBL/GenBank/DDBJ databases">
        <title>Transcriptome of Schizaphis graminum biotype I.</title>
        <authorList>
            <person name="Scully E.D."/>
            <person name="Geib S.M."/>
            <person name="Palmer N.A."/>
            <person name="Koch K."/>
            <person name="Bradshaw J."/>
            <person name="Heng-Moss T."/>
            <person name="Sarath G."/>
        </authorList>
    </citation>
    <scope>NUCLEOTIDE SEQUENCE</scope>
</reference>
<proteinExistence type="predicted"/>
<sequence>MDIQKSAPIDYNEVVECITFLKSLNVFIDDVLSFDQIQNLKTFISIEDDTYFFEKSQNKFLLFFSSNQNITTFSEILKIAQFFFAIPGHNANTERVFSLITSQWTKERNRFLLENIRGVMMIQFNFKNFKCADFLNT</sequence>
<name>A0A2S2NZ03_SCHGA</name>
<accession>A0A2S2NZ03</accession>
<evidence type="ECO:0000313" key="1">
    <source>
        <dbReference type="EMBL" id="MBY21936.1"/>
    </source>
</evidence>
<gene>
    <name evidence="1" type="ORF">g.128593</name>
</gene>
<dbReference type="SUPFAM" id="SSF53098">
    <property type="entry name" value="Ribonuclease H-like"/>
    <property type="match status" value="1"/>
</dbReference>
<dbReference type="AlphaFoldDB" id="A0A2S2NZ03"/>
<dbReference type="InterPro" id="IPR012337">
    <property type="entry name" value="RNaseH-like_sf"/>
</dbReference>
<dbReference type="EMBL" id="GGMR01009317">
    <property type="protein sequence ID" value="MBY21936.1"/>
    <property type="molecule type" value="Transcribed_RNA"/>
</dbReference>
<protein>
    <recommendedName>
        <fullName evidence="2">HAT C-terminal dimerisation domain-containing protein</fullName>
    </recommendedName>
</protein>
<evidence type="ECO:0008006" key="2">
    <source>
        <dbReference type="Google" id="ProtNLM"/>
    </source>
</evidence>